<proteinExistence type="inferred from homology"/>
<keyword evidence="4" id="KW-0274">FAD</keyword>
<protein>
    <submittedName>
        <fullName evidence="7">Unannotated protein</fullName>
    </submittedName>
</protein>
<dbReference type="Pfam" id="PF00732">
    <property type="entry name" value="GMC_oxred_N"/>
    <property type="match status" value="1"/>
</dbReference>
<dbReference type="InterPro" id="IPR007867">
    <property type="entry name" value="GMC_OxRtase_C"/>
</dbReference>
<dbReference type="InterPro" id="IPR036188">
    <property type="entry name" value="FAD/NAD-bd_sf"/>
</dbReference>
<dbReference type="AlphaFoldDB" id="A0A6J6D9T5"/>
<evidence type="ECO:0000256" key="4">
    <source>
        <dbReference type="ARBA" id="ARBA00022827"/>
    </source>
</evidence>
<dbReference type="GO" id="GO:0050660">
    <property type="term" value="F:flavin adenine dinucleotide binding"/>
    <property type="evidence" value="ECO:0007669"/>
    <property type="project" value="InterPro"/>
</dbReference>
<dbReference type="GO" id="GO:0016614">
    <property type="term" value="F:oxidoreductase activity, acting on CH-OH group of donors"/>
    <property type="evidence" value="ECO:0007669"/>
    <property type="project" value="InterPro"/>
</dbReference>
<evidence type="ECO:0000256" key="2">
    <source>
        <dbReference type="ARBA" id="ARBA00010790"/>
    </source>
</evidence>
<dbReference type="Gene3D" id="3.30.560.10">
    <property type="entry name" value="Glucose Oxidase, domain 3"/>
    <property type="match status" value="1"/>
</dbReference>
<dbReference type="PROSITE" id="PS00624">
    <property type="entry name" value="GMC_OXRED_2"/>
    <property type="match status" value="1"/>
</dbReference>
<name>A0A6J6D9T5_9ZZZZ</name>
<dbReference type="EMBL" id="CAEZTI010000052">
    <property type="protein sequence ID" value="CAB4560750.1"/>
    <property type="molecule type" value="Genomic_DNA"/>
</dbReference>
<dbReference type="SUPFAM" id="SSF54373">
    <property type="entry name" value="FAD-linked reductases, C-terminal domain"/>
    <property type="match status" value="1"/>
</dbReference>
<keyword evidence="5" id="KW-0560">Oxidoreductase</keyword>
<dbReference type="PANTHER" id="PTHR42784:SF1">
    <property type="entry name" value="PYRANOSE 2-OXIDASE"/>
    <property type="match status" value="1"/>
</dbReference>
<evidence type="ECO:0000313" key="7">
    <source>
        <dbReference type="EMBL" id="CAB4560750.1"/>
    </source>
</evidence>
<reference evidence="7" key="1">
    <citation type="submission" date="2020-05" db="EMBL/GenBank/DDBJ databases">
        <authorList>
            <person name="Chiriac C."/>
            <person name="Salcher M."/>
            <person name="Ghai R."/>
            <person name="Kavagutti S V."/>
        </authorList>
    </citation>
    <scope>NUCLEOTIDE SEQUENCE</scope>
</reference>
<gene>
    <name evidence="7" type="ORF">UFOPK1619_00377</name>
</gene>
<dbReference type="PANTHER" id="PTHR42784">
    <property type="entry name" value="PYRANOSE 2-OXIDASE"/>
    <property type="match status" value="1"/>
</dbReference>
<dbReference type="SUPFAM" id="SSF51905">
    <property type="entry name" value="FAD/NAD(P)-binding domain"/>
    <property type="match status" value="1"/>
</dbReference>
<evidence type="ECO:0000256" key="3">
    <source>
        <dbReference type="ARBA" id="ARBA00022630"/>
    </source>
</evidence>
<keyword evidence="3" id="KW-0285">Flavoprotein</keyword>
<dbReference type="InterPro" id="IPR000172">
    <property type="entry name" value="GMC_OxRdtase_N"/>
</dbReference>
<feature type="domain" description="Glucose-methanol-choline oxidoreductase N-terminal" evidence="6">
    <location>
        <begin position="185"/>
        <end position="199"/>
    </location>
</feature>
<dbReference type="InterPro" id="IPR051473">
    <property type="entry name" value="P2Ox-like"/>
</dbReference>
<sequence length="412" mass="43185">MRRPVVVIGGGTSGCTVAALLAATTTREIVLIESGNVSTHDDEPRFMDVISEENTPPFAMVRLVEGGIAVPYAQANVLGGGSAINGMILSGEPPVSVEGLTRLAKVDEMGSVSRALLAAGGAPSRLWWNGGRWNPGRAVQHLVEEGRVSIVKQDVVLLTGDSDAVHEVHTEDSVIEADHVVMCAGAIATPMLLLSSGMGAINPQIGVGLQDHPTIAFTMARLDSDRGVFDASVHLKGVTNSGGRFIALAYERVSREVSSDALITVSLMSPTSRGTVSMRDGEVSVSMNMLSTQADIDGMRESVRELVRICNSPSVQRTTRSISVDDRGAHLQDLEGLGELELDQWIRGHLSFVSHASSSCSSAIDADGGLRGFANVTIADASGLPTVPSETPAASVTIEATRIGRSLGEKLA</sequence>
<dbReference type="Pfam" id="PF05199">
    <property type="entry name" value="GMC_oxred_C"/>
    <property type="match status" value="1"/>
</dbReference>
<evidence type="ECO:0000256" key="1">
    <source>
        <dbReference type="ARBA" id="ARBA00001974"/>
    </source>
</evidence>
<comment type="cofactor">
    <cofactor evidence="1">
        <name>FAD</name>
        <dbReference type="ChEBI" id="CHEBI:57692"/>
    </cofactor>
</comment>
<dbReference type="PROSITE" id="PS51257">
    <property type="entry name" value="PROKAR_LIPOPROTEIN"/>
    <property type="match status" value="1"/>
</dbReference>
<evidence type="ECO:0000256" key="5">
    <source>
        <dbReference type="ARBA" id="ARBA00023002"/>
    </source>
</evidence>
<comment type="similarity">
    <text evidence="2">Belongs to the GMC oxidoreductase family.</text>
</comment>
<evidence type="ECO:0000259" key="6">
    <source>
        <dbReference type="PROSITE" id="PS00624"/>
    </source>
</evidence>
<organism evidence="7">
    <name type="scientific">freshwater metagenome</name>
    <dbReference type="NCBI Taxonomy" id="449393"/>
    <lineage>
        <taxon>unclassified sequences</taxon>
        <taxon>metagenomes</taxon>
        <taxon>ecological metagenomes</taxon>
    </lineage>
</organism>
<accession>A0A6J6D9T5</accession>
<dbReference type="Gene3D" id="3.50.50.60">
    <property type="entry name" value="FAD/NAD(P)-binding domain"/>
    <property type="match status" value="1"/>
</dbReference>